<keyword evidence="4" id="KW-1185">Reference proteome</keyword>
<dbReference type="PROSITE" id="PS00141">
    <property type="entry name" value="ASP_PROTEASE"/>
    <property type="match status" value="1"/>
</dbReference>
<dbReference type="InterPro" id="IPR021109">
    <property type="entry name" value="Peptidase_aspartic_dom_sf"/>
</dbReference>
<comment type="caution">
    <text evidence="3">The sequence shown here is derived from an EMBL/GenBank/DDBJ whole genome shotgun (WGS) entry which is preliminary data.</text>
</comment>
<sequence>MNELIREIQTLRYNALKFKSSRMFEGTTILTSRSRKSILDLNKTVSCLIDTGASVSLIRSEYVDPRLMEKANAGIVGVDGSSLNNICEADLRICLGYLTTMWRLIVVKKLVFEAIIGRDIMFCYVAQINFARVSP</sequence>
<name>A0A0C2MNL8_THEKT</name>
<evidence type="ECO:0000259" key="2">
    <source>
        <dbReference type="PROSITE" id="PS50175"/>
    </source>
</evidence>
<dbReference type="Proteomes" id="UP000031668">
    <property type="component" value="Unassembled WGS sequence"/>
</dbReference>
<dbReference type="SUPFAM" id="SSF50630">
    <property type="entry name" value="Acid proteases"/>
    <property type="match status" value="1"/>
</dbReference>
<dbReference type="AlphaFoldDB" id="A0A0C2MNL8"/>
<dbReference type="GO" id="GO:0006508">
    <property type="term" value="P:proteolysis"/>
    <property type="evidence" value="ECO:0007669"/>
    <property type="project" value="InterPro"/>
</dbReference>
<dbReference type="InterPro" id="IPR001995">
    <property type="entry name" value="Peptidase_A2_cat"/>
</dbReference>
<gene>
    <name evidence="3" type="ORF">RF11_03036</name>
</gene>
<feature type="domain" description="Peptidase A2" evidence="2">
    <location>
        <begin position="45"/>
        <end position="120"/>
    </location>
</feature>
<reference evidence="3 4" key="1">
    <citation type="journal article" date="2014" name="Genome Biol. Evol.">
        <title>The genome of the myxosporean Thelohanellus kitauei shows adaptations to nutrient acquisition within its fish host.</title>
        <authorList>
            <person name="Yang Y."/>
            <person name="Xiong J."/>
            <person name="Zhou Z."/>
            <person name="Huo F."/>
            <person name="Miao W."/>
            <person name="Ran C."/>
            <person name="Liu Y."/>
            <person name="Zhang J."/>
            <person name="Feng J."/>
            <person name="Wang M."/>
            <person name="Wang M."/>
            <person name="Wang L."/>
            <person name="Yao B."/>
        </authorList>
    </citation>
    <scope>NUCLEOTIDE SEQUENCE [LARGE SCALE GENOMIC DNA]</scope>
    <source>
        <strain evidence="3">Wuqing</strain>
    </source>
</reference>
<dbReference type="EMBL" id="JWZT01002700">
    <property type="protein sequence ID" value="KII68831.1"/>
    <property type="molecule type" value="Genomic_DNA"/>
</dbReference>
<evidence type="ECO:0000256" key="1">
    <source>
        <dbReference type="ARBA" id="ARBA00022801"/>
    </source>
</evidence>
<keyword evidence="1" id="KW-0378">Hydrolase</keyword>
<dbReference type="Gene3D" id="2.40.70.10">
    <property type="entry name" value="Acid Proteases"/>
    <property type="match status" value="1"/>
</dbReference>
<dbReference type="InterPro" id="IPR001969">
    <property type="entry name" value="Aspartic_peptidase_AS"/>
</dbReference>
<dbReference type="InterPro" id="IPR018061">
    <property type="entry name" value="Retropepsins"/>
</dbReference>
<accession>A0A0C2MNL8</accession>
<organism evidence="3 4">
    <name type="scientific">Thelohanellus kitauei</name>
    <name type="common">Myxosporean</name>
    <dbReference type="NCBI Taxonomy" id="669202"/>
    <lineage>
        <taxon>Eukaryota</taxon>
        <taxon>Metazoa</taxon>
        <taxon>Cnidaria</taxon>
        <taxon>Myxozoa</taxon>
        <taxon>Myxosporea</taxon>
        <taxon>Bivalvulida</taxon>
        <taxon>Platysporina</taxon>
        <taxon>Myxobolidae</taxon>
        <taxon>Thelohanellus</taxon>
    </lineage>
</organism>
<proteinExistence type="predicted"/>
<evidence type="ECO:0000313" key="3">
    <source>
        <dbReference type="EMBL" id="KII68831.1"/>
    </source>
</evidence>
<dbReference type="CDD" id="cd00303">
    <property type="entry name" value="retropepsin_like"/>
    <property type="match status" value="1"/>
</dbReference>
<dbReference type="GO" id="GO:0004190">
    <property type="term" value="F:aspartic-type endopeptidase activity"/>
    <property type="evidence" value="ECO:0007669"/>
    <property type="project" value="InterPro"/>
</dbReference>
<dbReference type="PROSITE" id="PS50175">
    <property type="entry name" value="ASP_PROT_RETROV"/>
    <property type="match status" value="1"/>
</dbReference>
<evidence type="ECO:0000313" key="4">
    <source>
        <dbReference type="Proteomes" id="UP000031668"/>
    </source>
</evidence>
<protein>
    <recommendedName>
        <fullName evidence="2">Peptidase A2 domain-containing protein</fullName>
    </recommendedName>
</protein>
<dbReference type="Pfam" id="PF00077">
    <property type="entry name" value="RVP"/>
    <property type="match status" value="1"/>
</dbReference>